<evidence type="ECO:0000256" key="1">
    <source>
        <dbReference type="ARBA" id="ARBA00003408"/>
    </source>
</evidence>
<evidence type="ECO:0000313" key="7">
    <source>
        <dbReference type="EMBL" id="SFA82924.1"/>
    </source>
</evidence>
<dbReference type="GO" id="GO:0015297">
    <property type="term" value="F:antiporter activity"/>
    <property type="evidence" value="ECO:0007669"/>
    <property type="project" value="InterPro"/>
</dbReference>
<proteinExistence type="inferred from homology"/>
<dbReference type="InterPro" id="IPR002528">
    <property type="entry name" value="MATE_fam"/>
</dbReference>
<evidence type="ECO:0000256" key="6">
    <source>
        <dbReference type="SAM" id="Phobius"/>
    </source>
</evidence>
<dbReference type="PANTHER" id="PTHR43298">
    <property type="entry name" value="MULTIDRUG RESISTANCE PROTEIN NORM-RELATED"/>
    <property type="match status" value="1"/>
</dbReference>
<reference evidence="7 8" key="1">
    <citation type="submission" date="2016-10" db="EMBL/GenBank/DDBJ databases">
        <authorList>
            <person name="de Groot N.N."/>
        </authorList>
    </citation>
    <scope>NUCLEOTIDE SEQUENCE [LARGE SCALE GENOMIC DNA]</scope>
    <source>
        <strain evidence="7 8">DSM 5522</strain>
    </source>
</reference>
<dbReference type="Proteomes" id="UP000198838">
    <property type="component" value="Unassembled WGS sequence"/>
</dbReference>
<dbReference type="AlphaFoldDB" id="A0A1I0W2Y9"/>
<keyword evidence="6" id="KW-1133">Transmembrane helix</keyword>
<feature type="transmembrane region" description="Helical" evidence="6">
    <location>
        <begin position="65"/>
        <end position="85"/>
    </location>
</feature>
<keyword evidence="4" id="KW-0813">Transport</keyword>
<dbReference type="EMBL" id="FOJY01000003">
    <property type="protein sequence ID" value="SFA82924.1"/>
    <property type="molecule type" value="Genomic_DNA"/>
</dbReference>
<dbReference type="InterPro" id="IPR050222">
    <property type="entry name" value="MATE_MdtK"/>
</dbReference>
<protein>
    <recommendedName>
        <fullName evidence="3">Probable multidrug resistance protein NorM</fullName>
    </recommendedName>
    <alternativeName>
        <fullName evidence="5">Multidrug-efflux transporter</fullName>
    </alternativeName>
</protein>
<feature type="transmembrane region" description="Helical" evidence="6">
    <location>
        <begin position="106"/>
        <end position="125"/>
    </location>
</feature>
<keyword evidence="8" id="KW-1185">Reference proteome</keyword>
<feature type="transmembrane region" description="Helical" evidence="6">
    <location>
        <begin position="184"/>
        <end position="210"/>
    </location>
</feature>
<keyword evidence="6" id="KW-0472">Membrane</keyword>
<evidence type="ECO:0000256" key="3">
    <source>
        <dbReference type="ARBA" id="ARBA00020268"/>
    </source>
</evidence>
<accession>A0A1I0W2Y9</accession>
<dbReference type="GO" id="GO:0042910">
    <property type="term" value="F:xenobiotic transmembrane transporter activity"/>
    <property type="evidence" value="ECO:0007669"/>
    <property type="project" value="InterPro"/>
</dbReference>
<evidence type="ECO:0000256" key="4">
    <source>
        <dbReference type="ARBA" id="ARBA00022448"/>
    </source>
</evidence>
<dbReference type="GO" id="GO:0005886">
    <property type="term" value="C:plasma membrane"/>
    <property type="evidence" value="ECO:0007669"/>
    <property type="project" value="TreeGrafter"/>
</dbReference>
<evidence type="ECO:0000256" key="2">
    <source>
        <dbReference type="ARBA" id="ARBA00010199"/>
    </source>
</evidence>
<dbReference type="Pfam" id="PF01554">
    <property type="entry name" value="MatE"/>
    <property type="match status" value="1"/>
</dbReference>
<feature type="transmembrane region" description="Helical" evidence="6">
    <location>
        <begin position="222"/>
        <end position="241"/>
    </location>
</feature>
<gene>
    <name evidence="7" type="ORF">SAMN05216249_10342</name>
</gene>
<feature type="transmembrane region" description="Helical" evidence="6">
    <location>
        <begin position="137"/>
        <end position="163"/>
    </location>
</feature>
<evidence type="ECO:0000256" key="5">
    <source>
        <dbReference type="ARBA" id="ARBA00031636"/>
    </source>
</evidence>
<comment type="similarity">
    <text evidence="2">Belongs to the multi antimicrobial extrusion (MATE) (TC 2.A.66.1) family.</text>
</comment>
<name>A0A1I0W2Y9_9FIRM</name>
<keyword evidence="6" id="KW-0812">Transmembrane</keyword>
<evidence type="ECO:0000313" key="8">
    <source>
        <dbReference type="Proteomes" id="UP000198838"/>
    </source>
</evidence>
<comment type="function">
    <text evidence="1">Multidrug efflux pump.</text>
</comment>
<sequence length="270" mass="29490">MVLVGMVDVLMVATLGETSISAVSLVDSLNYLFLMILSALAAGGTVICARFVGMKEDENAAKAGGQFFFITIILLTLIMIFILIFNRSILRFMFGKVEKAVIDEGVLYLIITSFSLPFLAIYHSTAAVFRAKGKTRISMLMSIFMNVINIAGNALGAGLLIIIGQCYGAKEFGQARYYLKKLLIVNYVIIAIIGSAMYVFLGSLIGWYSLVGTSAALAKGLIISHSGNDNLAVGFFISLLFSRHRKSLVYNDCGSYYHVDFQNRSRMGLC</sequence>
<feature type="transmembrane region" description="Helical" evidence="6">
    <location>
        <begin position="32"/>
        <end position="53"/>
    </location>
</feature>
<dbReference type="PANTHER" id="PTHR43298:SF2">
    <property type="entry name" value="FMN_FAD EXPORTER YEEO-RELATED"/>
    <property type="match status" value="1"/>
</dbReference>
<feature type="transmembrane region" description="Helical" evidence="6">
    <location>
        <begin position="6"/>
        <end position="25"/>
    </location>
</feature>
<organism evidence="7 8">
    <name type="scientific">Acetitomaculum ruminis DSM 5522</name>
    <dbReference type="NCBI Taxonomy" id="1120918"/>
    <lineage>
        <taxon>Bacteria</taxon>
        <taxon>Bacillati</taxon>
        <taxon>Bacillota</taxon>
        <taxon>Clostridia</taxon>
        <taxon>Lachnospirales</taxon>
        <taxon>Lachnospiraceae</taxon>
        <taxon>Acetitomaculum</taxon>
    </lineage>
</organism>
<dbReference type="STRING" id="1120918.SAMN05216249_10342"/>